<name>A0A644Z2B5_9ZZZZ</name>
<proteinExistence type="predicted"/>
<organism evidence="1">
    <name type="scientific">bioreactor metagenome</name>
    <dbReference type="NCBI Taxonomy" id="1076179"/>
    <lineage>
        <taxon>unclassified sequences</taxon>
        <taxon>metagenomes</taxon>
        <taxon>ecological metagenomes</taxon>
    </lineage>
</organism>
<dbReference type="Gene3D" id="3.40.50.720">
    <property type="entry name" value="NAD(P)-binding Rossmann-like Domain"/>
    <property type="match status" value="1"/>
</dbReference>
<comment type="caution">
    <text evidence="1">The sequence shown here is derived from an EMBL/GenBank/DDBJ whole genome shotgun (WGS) entry which is preliminary data.</text>
</comment>
<reference evidence="1" key="1">
    <citation type="submission" date="2019-08" db="EMBL/GenBank/DDBJ databases">
        <authorList>
            <person name="Kucharzyk K."/>
            <person name="Murdoch R.W."/>
            <person name="Higgins S."/>
            <person name="Loffler F."/>
        </authorList>
    </citation>
    <scope>NUCLEOTIDE SEQUENCE</scope>
</reference>
<gene>
    <name evidence="1" type="ORF">SDC9_81334</name>
</gene>
<protein>
    <submittedName>
        <fullName evidence="1">Uncharacterized protein</fullName>
    </submittedName>
</protein>
<dbReference type="AlphaFoldDB" id="A0A644Z2B5"/>
<dbReference type="SUPFAM" id="SSF51735">
    <property type="entry name" value="NAD(P)-binding Rossmann-fold domains"/>
    <property type="match status" value="1"/>
</dbReference>
<sequence>MRIILIGYGWRILFFYRIIKALPQTFTLVTWVLRTQERAEEVQKLYGVQTCSIVHQALCLEHDLVILSVPSSSMEELLSVLINHDEKILCETGFTSLPLQTLNTLYAGYRASNSRIFIAEQYRRQPYYHTCHALSPLLGPLTEARCASLHDHHGISIIRYFLDEKGANCTITAVNRSSWVVKTGGRDSIDIEGVRVQSKRITAVLAFDDGKTGYFDFSDVQYHSSIRSSHFILFGERGEIADYEVRYLNGDNEGVLQTIQRFEDGGLTNNPRSLRSLTFGDVCHFKNPYWPLGFNDDEIAIALCVEDACNGRGYDLHEALQDSYLAQCIHRSCSEGRPLETHTQIWADAFSSL</sequence>
<dbReference type="EMBL" id="VSSQ01007067">
    <property type="protein sequence ID" value="MPM34747.1"/>
    <property type="molecule type" value="Genomic_DNA"/>
</dbReference>
<dbReference type="InterPro" id="IPR036291">
    <property type="entry name" value="NAD(P)-bd_dom_sf"/>
</dbReference>
<accession>A0A644Z2B5</accession>
<evidence type="ECO:0000313" key="1">
    <source>
        <dbReference type="EMBL" id="MPM34747.1"/>
    </source>
</evidence>